<feature type="compositionally biased region" description="Basic and acidic residues" evidence="1">
    <location>
        <begin position="118"/>
        <end position="128"/>
    </location>
</feature>
<feature type="region of interest" description="Disordered" evidence="1">
    <location>
        <begin position="78"/>
        <end position="183"/>
    </location>
</feature>
<feature type="compositionally biased region" description="Pro residues" evidence="1">
    <location>
        <begin position="95"/>
        <end position="116"/>
    </location>
</feature>
<dbReference type="Proteomes" id="UP000478740">
    <property type="component" value="Unassembled WGS sequence"/>
</dbReference>
<dbReference type="AlphaFoldDB" id="A0A6L6J1J7"/>
<reference evidence="2 3" key="1">
    <citation type="submission" date="2019-11" db="EMBL/GenBank/DDBJ databases">
        <authorList>
            <person name="Dong K."/>
        </authorList>
    </citation>
    <scope>NUCLEOTIDE SEQUENCE [LARGE SCALE GENOMIC DNA]</scope>
    <source>
        <strain evidence="2 3">DK608</strain>
    </source>
</reference>
<evidence type="ECO:0000313" key="3">
    <source>
        <dbReference type="Proteomes" id="UP000478740"/>
    </source>
</evidence>
<gene>
    <name evidence="2" type="ORF">GL284_10255</name>
</gene>
<dbReference type="RefSeq" id="WP_155044526.1">
    <property type="nucleotide sequence ID" value="NZ_WMIH01000008.1"/>
</dbReference>
<keyword evidence="3" id="KW-1185">Reference proteome</keyword>
<dbReference type="EMBL" id="WMII01000008">
    <property type="protein sequence ID" value="MTH64654.1"/>
    <property type="molecule type" value="Genomic_DNA"/>
</dbReference>
<organism evidence="2 3">
    <name type="scientific">Paracoccus shanxieyensis</name>
    <dbReference type="NCBI Taxonomy" id="2675752"/>
    <lineage>
        <taxon>Bacteria</taxon>
        <taxon>Pseudomonadati</taxon>
        <taxon>Pseudomonadota</taxon>
        <taxon>Alphaproteobacteria</taxon>
        <taxon>Rhodobacterales</taxon>
        <taxon>Paracoccaceae</taxon>
        <taxon>Paracoccus</taxon>
    </lineage>
</organism>
<accession>A0A6L6J1J7</accession>
<evidence type="ECO:0000256" key="1">
    <source>
        <dbReference type="SAM" id="MobiDB-lite"/>
    </source>
</evidence>
<name>A0A6L6J1J7_9RHOB</name>
<protein>
    <submittedName>
        <fullName evidence="2">DUF4177 domain-containing protein</fullName>
    </submittedName>
</protein>
<comment type="caution">
    <text evidence="2">The sequence shown here is derived from an EMBL/GenBank/DDBJ whole genome shotgun (WGS) entry which is preliminary data.</text>
</comment>
<feature type="region of interest" description="Disordered" evidence="1">
    <location>
        <begin position="1"/>
        <end position="24"/>
    </location>
</feature>
<sequence>MPDYEYTVIPAPSRAEKTRGAKSGAERFAATLTDALNGMAQQGWEYVRAEVLPSEERSGLTSRSTVYHNLLVFRRALQSHQTFRDTPQPADEPKPAPAPTPTPVLAPAPAAEPPARSPDLRADPRTEPASDALTDPAEPVRAPFSQPMRAMPKQQPQARVGEPPLTAPQAPQPTGPRLGPANR</sequence>
<proteinExistence type="predicted"/>
<evidence type="ECO:0000313" key="2">
    <source>
        <dbReference type="EMBL" id="MTH64654.1"/>
    </source>
</evidence>